<dbReference type="AlphaFoldDB" id="A0AAE9XPF7"/>
<accession>A0AAE9XPF7</accession>
<dbReference type="InterPro" id="IPR019285">
    <property type="entry name" value="DUF2336"/>
</dbReference>
<protein>
    <submittedName>
        <fullName evidence="1">DUF2336 domain-containing protein</fullName>
    </submittedName>
</protein>
<dbReference type="RefSeq" id="WP_289501915.1">
    <property type="nucleotide sequence ID" value="NZ_CP116805.1"/>
</dbReference>
<dbReference type="Pfam" id="PF10098">
    <property type="entry name" value="DUF2336"/>
    <property type="match status" value="1"/>
</dbReference>
<proteinExistence type="predicted"/>
<evidence type="ECO:0000313" key="2">
    <source>
        <dbReference type="Proteomes" id="UP001217500"/>
    </source>
</evidence>
<dbReference type="Proteomes" id="UP001217500">
    <property type="component" value="Chromosome"/>
</dbReference>
<sequence length="314" mass="34762">MISIEELQQVNLAGRVEIAQKVGHLIAKRHDYPDYEAALELARLLVEDLAISVREALSKELRHCSFLPRDIMCKIAKDIEQVSTPFLIASKALDEKALEALIRDGSDGTHSAIAQRSELPEMIAFALCSLAGVRALEKLADNETATMSERSFNTAIDRFPEERTLMEKLAARADLPVSLVERLISKVSSSYGEYLTDKFSLASDYSSYLISMANRQVFTKALDSAPTTEIENYLRQLKAVGGITSDILLNYLQNANLRLFIAAVAVLIDASPAALHKRLTEGEEPSKVLARVLESAGFSRAVIRVLLIAYERHQ</sequence>
<dbReference type="EMBL" id="CP116805">
    <property type="protein sequence ID" value="WCL52626.1"/>
    <property type="molecule type" value="Genomic_DNA"/>
</dbReference>
<dbReference type="KEGG" id="gso:PH603_08750"/>
<keyword evidence="2" id="KW-1185">Reference proteome</keyword>
<gene>
    <name evidence="1" type="ORF">PH603_08750</name>
</gene>
<name>A0AAE9XPF7_9PROT</name>
<reference evidence="1" key="1">
    <citation type="submission" date="2023-01" db="EMBL/GenBank/DDBJ databases">
        <title>The genome sequence of Kordiimonadaceae bacterium 6D33.</title>
        <authorList>
            <person name="Liu Y."/>
        </authorList>
    </citation>
    <scope>NUCLEOTIDE SEQUENCE</scope>
    <source>
        <strain evidence="1">6D33</strain>
    </source>
</reference>
<organism evidence="1 2">
    <name type="scientific">Gimibacter soli</name>
    <dbReference type="NCBI Taxonomy" id="3024400"/>
    <lineage>
        <taxon>Bacteria</taxon>
        <taxon>Pseudomonadati</taxon>
        <taxon>Pseudomonadota</taxon>
        <taxon>Alphaproteobacteria</taxon>
        <taxon>Kordiimonadales</taxon>
        <taxon>Temperatibacteraceae</taxon>
        <taxon>Gimibacter</taxon>
    </lineage>
</organism>
<evidence type="ECO:0000313" key="1">
    <source>
        <dbReference type="EMBL" id="WCL52626.1"/>
    </source>
</evidence>